<dbReference type="Proteomes" id="UP001458880">
    <property type="component" value="Unassembled WGS sequence"/>
</dbReference>
<gene>
    <name evidence="1" type="ORF">QE152_g34416</name>
</gene>
<evidence type="ECO:0000313" key="1">
    <source>
        <dbReference type="EMBL" id="KAK9693125.1"/>
    </source>
</evidence>
<comment type="caution">
    <text evidence="1">The sequence shown here is derived from an EMBL/GenBank/DDBJ whole genome shotgun (WGS) entry which is preliminary data.</text>
</comment>
<protein>
    <submittedName>
        <fullName evidence="1">Uncharacterized protein</fullName>
    </submittedName>
</protein>
<name>A0AAW1IU18_POPJA</name>
<accession>A0AAW1IU18</accession>
<reference evidence="1 2" key="1">
    <citation type="journal article" date="2024" name="BMC Genomics">
        <title>De novo assembly and annotation of Popillia japonica's genome with initial clues to its potential as an invasive pest.</title>
        <authorList>
            <person name="Cucini C."/>
            <person name="Boschi S."/>
            <person name="Funari R."/>
            <person name="Cardaioli E."/>
            <person name="Iannotti N."/>
            <person name="Marturano G."/>
            <person name="Paoli F."/>
            <person name="Bruttini M."/>
            <person name="Carapelli A."/>
            <person name="Frati F."/>
            <person name="Nardi F."/>
        </authorList>
    </citation>
    <scope>NUCLEOTIDE SEQUENCE [LARGE SCALE GENOMIC DNA]</scope>
    <source>
        <strain evidence="1">DMR45628</strain>
    </source>
</reference>
<dbReference type="EMBL" id="JASPKY010000552">
    <property type="protein sequence ID" value="KAK9693125.1"/>
    <property type="molecule type" value="Genomic_DNA"/>
</dbReference>
<proteinExistence type="predicted"/>
<keyword evidence="2" id="KW-1185">Reference proteome</keyword>
<evidence type="ECO:0000313" key="2">
    <source>
        <dbReference type="Proteomes" id="UP001458880"/>
    </source>
</evidence>
<dbReference type="AlphaFoldDB" id="A0AAW1IU18"/>
<organism evidence="1 2">
    <name type="scientific">Popillia japonica</name>
    <name type="common">Japanese beetle</name>
    <dbReference type="NCBI Taxonomy" id="7064"/>
    <lineage>
        <taxon>Eukaryota</taxon>
        <taxon>Metazoa</taxon>
        <taxon>Ecdysozoa</taxon>
        <taxon>Arthropoda</taxon>
        <taxon>Hexapoda</taxon>
        <taxon>Insecta</taxon>
        <taxon>Pterygota</taxon>
        <taxon>Neoptera</taxon>
        <taxon>Endopterygota</taxon>
        <taxon>Coleoptera</taxon>
        <taxon>Polyphaga</taxon>
        <taxon>Scarabaeiformia</taxon>
        <taxon>Scarabaeidae</taxon>
        <taxon>Rutelinae</taxon>
        <taxon>Popillia</taxon>
    </lineage>
</organism>
<sequence length="72" mass="8498">MQKSVRQWEKMQNNGRQGCIKLGLEVFKIENLPDWKNVGSSFAGFDLFFQDWNKARIRSIQDLYRLEFKVGG</sequence>